<dbReference type="Proteomes" id="UP000315289">
    <property type="component" value="Unassembled WGS sequence"/>
</dbReference>
<gene>
    <name evidence="1" type="ORF">NARC_10351</name>
</gene>
<organism evidence="1 2">
    <name type="scientific">Candidatus Nitrosocosmicus arcticus</name>
    <dbReference type="NCBI Taxonomy" id="2035267"/>
    <lineage>
        <taxon>Archaea</taxon>
        <taxon>Nitrososphaerota</taxon>
        <taxon>Nitrososphaeria</taxon>
        <taxon>Nitrososphaerales</taxon>
        <taxon>Nitrososphaeraceae</taxon>
        <taxon>Candidatus Nitrosocosmicus</taxon>
    </lineage>
</organism>
<comment type="caution">
    <text evidence="1">The sequence shown here is derived from an EMBL/GenBank/DDBJ whole genome shotgun (WGS) entry which is preliminary data.</text>
</comment>
<evidence type="ECO:0000313" key="2">
    <source>
        <dbReference type="Proteomes" id="UP000315289"/>
    </source>
</evidence>
<dbReference type="AlphaFoldDB" id="A0A557SZD1"/>
<dbReference type="EMBL" id="VOAH01000001">
    <property type="protein sequence ID" value="TVP41945.1"/>
    <property type="molecule type" value="Genomic_DNA"/>
</dbReference>
<protein>
    <submittedName>
        <fullName evidence="1">Uncharacterized protein</fullName>
    </submittedName>
</protein>
<accession>A0A557SZD1</accession>
<proteinExistence type="predicted"/>
<keyword evidence="2" id="KW-1185">Reference proteome</keyword>
<evidence type="ECO:0000313" key="1">
    <source>
        <dbReference type="EMBL" id="TVP41945.1"/>
    </source>
</evidence>
<reference evidence="1 2" key="1">
    <citation type="journal article" date="2019" name="Front. Microbiol.">
        <title>Ammonia Oxidation by the Arctic Terrestrial Thaumarchaeote Candidatus Nitrosocosmicus arcticus Is Stimulated by Increasing Temperatures.</title>
        <authorList>
            <person name="Alves R.J.E."/>
            <person name="Kerou M."/>
            <person name="Zappe A."/>
            <person name="Bittner R."/>
            <person name="Abby S.S."/>
            <person name="Schmidt H.A."/>
            <person name="Pfeifer K."/>
            <person name="Schleper C."/>
        </authorList>
    </citation>
    <scope>NUCLEOTIDE SEQUENCE [LARGE SCALE GENOMIC DNA]</scope>
    <source>
        <strain evidence="1 2">Kfb</strain>
    </source>
</reference>
<name>A0A557SZD1_9ARCH</name>
<sequence>MKETNEHVAFFGISERSRIKFIQKNLVLSSILLADIVYM</sequence>